<dbReference type="VEuPathDB" id="VectorBase:ASIS006716"/>
<gene>
    <name evidence="4" type="ORF">ZHAS_00014622</name>
</gene>
<comment type="similarity">
    <text evidence="1">Belongs to the ATOS family.</text>
</comment>
<feature type="region of interest" description="Disordered" evidence="2">
    <location>
        <begin position="960"/>
        <end position="981"/>
    </location>
</feature>
<accession>A0A084W8P0</accession>
<evidence type="ECO:0000256" key="2">
    <source>
        <dbReference type="SAM" id="MobiDB-lite"/>
    </source>
</evidence>
<dbReference type="InterPro" id="IPR033473">
    <property type="entry name" value="Atos-like_C"/>
</dbReference>
<reference evidence="4 6" key="1">
    <citation type="journal article" date="2014" name="BMC Genomics">
        <title>Genome sequence of Anopheles sinensis provides insight into genetics basis of mosquito competence for malaria parasites.</title>
        <authorList>
            <person name="Zhou D."/>
            <person name="Zhang D."/>
            <person name="Ding G."/>
            <person name="Shi L."/>
            <person name="Hou Q."/>
            <person name="Ye Y."/>
            <person name="Xu Y."/>
            <person name="Zhou H."/>
            <person name="Xiong C."/>
            <person name="Li S."/>
            <person name="Yu J."/>
            <person name="Hong S."/>
            <person name="Yu X."/>
            <person name="Zou P."/>
            <person name="Chen C."/>
            <person name="Chang X."/>
            <person name="Wang W."/>
            <person name="Lv Y."/>
            <person name="Sun Y."/>
            <person name="Ma L."/>
            <person name="Shen B."/>
            <person name="Zhu C."/>
        </authorList>
    </citation>
    <scope>NUCLEOTIDE SEQUENCE [LARGE SCALE GENOMIC DNA]</scope>
</reference>
<feature type="compositionally biased region" description="Acidic residues" evidence="2">
    <location>
        <begin position="1288"/>
        <end position="1300"/>
    </location>
</feature>
<dbReference type="Pfam" id="PF13889">
    <property type="entry name" value="Chromosome_seg"/>
    <property type="match status" value="1"/>
</dbReference>
<feature type="compositionally biased region" description="Low complexity" evidence="2">
    <location>
        <begin position="640"/>
        <end position="670"/>
    </location>
</feature>
<dbReference type="STRING" id="74873.A0A084W8P0"/>
<feature type="region of interest" description="Disordered" evidence="2">
    <location>
        <begin position="1549"/>
        <end position="1575"/>
    </location>
</feature>
<sequence length="1845" mass="193220">MHSGSSISPKHPAIPVSIGIASLVLEGRSSALDDSSIHASSHGSGGGDGGGGGGETGTGGAGGSSNGSGATDEDGGFCGKKRPSSSTSSSSSAGGPSGGGGTSASGASTLQECSLLAITEAHKLANNATTTNCHMSDASQRINLKLQQIRSSCPGTSKDEVHHLVTVSGEPGSGRGRSTMDDGEHPYGDMMYGVETFVNIASSGRFGGGGSSSTASSWSHEAGPSASSSAVIYSGFEKMNVLGTVSPIKNHPIGNSFINFSSSSPNSSMAAAAAAAATVASSASHSRKSTGSSSSIKQQQQQQQRPREGPHCEQFLKKIGLNKPDSSEGPEHCCSYRNKYCLRWQVYFKQLSTILTNGEAVCIEVYLGPENHTILLEQWILKLVMTKSPTTMTLQSLCAAIRSQLYFSQISAWTDLIKNSLEPEIFNHPRIKNVSPMMMMMMGPSSATNGHATTGKASFLSQQAKLDILFRIRTYDSTACFNEKPLVHNFPEANVADGFAIQVCLKSLPRLDRIPGIHAALDATKMIGATGGTAGMLSGDRLNRLPCHEKGKHRCAFREFELDDDEEVEGDEPRMGEGDEGMPGMLLTSAAAISHREKQLLKYKKRMQKREKKKKSSGSSVAAECNARFSVASNGGGACGSSSSSGSGGSSSTSSRSSANGVRHGSSADSSAYASPMSYSSCSNGSGTGSGGTISKSPSIGPYGCGGGGGGAVGNGATTTTVVYPNVTTNGSCTNGSCHNALTSSINSIQPPLYSSNQQQNGGTAMMVCCDDRYQTIAANSKSTQTSAAFPVVTDGAVPFVSSVATQTDGGGATASTNNYCADCCRSRVEVEKEKSVSSYSAGSNSSNGPVKVVLGTGSSSSSSSTNSDRHMQYFNDYYRSYDIINDNCDKRHPRPPTASAHHLRVVDAPMETSITTTTGREGVASVPEKTQVDENGTRPRPCFIVGGDGYEGDEDEGVGGGGVAGGVTMPNGGGGEERPLQKGDLLLQAIQRTATLNSCGGQSFTEQVNYSQVVDDGGAGGGHALNNNNYVTANNNNIGEGSRNSCSKGGRGKDVPCDEGRQQKEPNPEHWQHHQHQHHDAGDGNVGGSAASKCERSECDTFSKEKLDLGDCRLCKRQKTKHNFKLNLTNLLSSAVMKVTSGRDRGLASVAPPKKPIITTVVDCGSTPPGCRRTLSESLVGHLTIPVGCSKGGGTGAHGTMAGEEGADCGTNGGVEANNGLYPNGGTDLSPGDSPMLSSSTGAVGNGGVFTFEQMKSYRRAFSEDVIDTITTSTSNGRSHIVHALEDSTEDDDDTSGDNENEHELDLRERVPKRCGCNGGRFSNGSSPLAMDPSAHTMAHHRPHTSTPAASSSSGAGKCKEPLYISCSETDCSVSTASSVSPHKKQILSCAAIGGGGSAGRSSDANRTGGGGTPNVQQLMQYKSSPKINLNYVFCLSPLARDDSGFTSGSSPATSTSYPATSPIAIDGSGAAAGVTPVGNVGGAAGCFGSKGPRSQNGGSSSLFRYDFEESPISPISGTIKSKSAPAFPFSPPTTGALSPRFLRNAQQQRLHRTRYPSERSSVSERSSIGSDEQLSDDDLSYLLDSSNGYSPLSSHQLALMNGGSPLKLGPAATTRPSQMLSKVLNRNLFKFGRAPMLGTLEESLLQRRLSPKFQVADFKVLLGASGSFCPTQLTIPVASYFYELPGQHLTTPYVCELRLPRKGYSIPRTGTVQATLLNPLGTVVRMFVVPYDFRDMPAMSTTFIRQRILACDESSLKLLGKNIEQLSNAEQMKLLRYAIHLRFQTSRSGKLSLHTDIRLLISRRTDCDTAAAHAKNLLESPNELKVVTIVPENPKFSLRIDKQ</sequence>
<name>A0A084W8P0_ANOSI</name>
<reference evidence="5" key="2">
    <citation type="submission" date="2020-05" db="UniProtKB">
        <authorList>
            <consortium name="EnsemblMetazoa"/>
        </authorList>
    </citation>
    <scope>IDENTIFICATION</scope>
</reference>
<dbReference type="EnsemblMetazoa" id="ASIC014622-RA">
    <property type="protein sequence ID" value="ASIC014622-PA"/>
    <property type="gene ID" value="ASIC014622"/>
</dbReference>
<feature type="compositionally biased region" description="Polar residues" evidence="2">
    <location>
        <begin position="1039"/>
        <end position="1048"/>
    </location>
</feature>
<dbReference type="EMBL" id="ATLV01021496">
    <property type="status" value="NOT_ANNOTATED_CDS"/>
    <property type="molecule type" value="Genomic_DNA"/>
</dbReference>
<organism evidence="4">
    <name type="scientific">Anopheles sinensis</name>
    <name type="common">Mosquito</name>
    <dbReference type="NCBI Taxonomy" id="74873"/>
    <lineage>
        <taxon>Eukaryota</taxon>
        <taxon>Metazoa</taxon>
        <taxon>Ecdysozoa</taxon>
        <taxon>Arthropoda</taxon>
        <taxon>Hexapoda</taxon>
        <taxon>Insecta</taxon>
        <taxon>Pterygota</taxon>
        <taxon>Neoptera</taxon>
        <taxon>Endopterygota</taxon>
        <taxon>Diptera</taxon>
        <taxon>Nematocera</taxon>
        <taxon>Culicoidea</taxon>
        <taxon>Culicidae</taxon>
        <taxon>Anophelinae</taxon>
        <taxon>Anopheles</taxon>
    </lineage>
</organism>
<feature type="compositionally biased region" description="Low complexity" evidence="2">
    <location>
        <begin position="838"/>
        <end position="847"/>
    </location>
</feature>
<feature type="compositionally biased region" description="Low complexity" evidence="2">
    <location>
        <begin position="1560"/>
        <end position="1569"/>
    </location>
</feature>
<keyword evidence="6" id="KW-1185">Reference proteome</keyword>
<dbReference type="PANTHER" id="PTHR13199:SF11">
    <property type="entry name" value="PROTEIN ATOSSA"/>
    <property type="match status" value="1"/>
</dbReference>
<proteinExistence type="inferred from homology"/>
<feature type="region of interest" description="Disordered" evidence="2">
    <location>
        <begin position="563"/>
        <end position="584"/>
    </location>
</feature>
<feature type="region of interest" description="Disordered" evidence="2">
    <location>
        <begin position="283"/>
        <end position="310"/>
    </location>
</feature>
<dbReference type="InterPro" id="IPR051506">
    <property type="entry name" value="ATOS_Transcription_Regulators"/>
</dbReference>
<feature type="region of interest" description="Disordered" evidence="2">
    <location>
        <begin position="1286"/>
        <end position="1308"/>
    </location>
</feature>
<feature type="region of interest" description="Disordered" evidence="2">
    <location>
        <begin position="1325"/>
        <end position="1358"/>
    </location>
</feature>
<dbReference type="SMART" id="SM01177">
    <property type="entry name" value="DUF4210"/>
    <property type="match status" value="1"/>
</dbReference>
<feature type="region of interest" description="Disordered" evidence="2">
    <location>
        <begin position="33"/>
        <end position="106"/>
    </location>
</feature>
<evidence type="ECO:0000256" key="1">
    <source>
        <dbReference type="ARBA" id="ARBA00034497"/>
    </source>
</evidence>
<evidence type="ECO:0000313" key="4">
    <source>
        <dbReference type="EMBL" id="KFB46584.1"/>
    </source>
</evidence>
<feature type="compositionally biased region" description="Basic and acidic residues" evidence="2">
    <location>
        <begin position="1052"/>
        <end position="1083"/>
    </location>
</feature>
<dbReference type="PANTHER" id="PTHR13199">
    <property type="entry name" value="GH03947P"/>
    <property type="match status" value="1"/>
</dbReference>
<protein>
    <submittedName>
        <fullName evidence="5">DUF4210 domain-containing protein</fullName>
    </submittedName>
</protein>
<dbReference type="VEuPathDB" id="VectorBase:ASIC014622"/>
<dbReference type="EMBL" id="KE525319">
    <property type="protein sequence ID" value="KFB46584.1"/>
    <property type="molecule type" value="Genomic_DNA"/>
</dbReference>
<evidence type="ECO:0000313" key="6">
    <source>
        <dbReference type="Proteomes" id="UP000030765"/>
    </source>
</evidence>
<feature type="compositionally biased region" description="Gly residues" evidence="2">
    <location>
        <begin position="43"/>
        <end position="66"/>
    </location>
</feature>
<dbReference type="InterPro" id="IPR025261">
    <property type="entry name" value="Atos-like_cons_dom"/>
</dbReference>
<feature type="region of interest" description="Disordered" evidence="2">
    <location>
        <begin position="1036"/>
        <end position="1090"/>
    </location>
</feature>
<evidence type="ECO:0000259" key="3">
    <source>
        <dbReference type="SMART" id="SM01177"/>
    </source>
</evidence>
<feature type="compositionally biased region" description="Low complexity" evidence="2">
    <location>
        <begin position="84"/>
        <end position="94"/>
    </location>
</feature>
<feature type="compositionally biased region" description="Low complexity" evidence="2">
    <location>
        <begin position="283"/>
        <end position="304"/>
    </location>
</feature>
<evidence type="ECO:0000313" key="5">
    <source>
        <dbReference type="EnsemblMetazoa" id="ASIC014622-PA"/>
    </source>
</evidence>
<feature type="domain" description="Atos-like conserved" evidence="3">
    <location>
        <begin position="1638"/>
        <end position="1696"/>
    </location>
</feature>
<feature type="region of interest" description="Disordered" evidence="2">
    <location>
        <begin position="634"/>
        <end position="670"/>
    </location>
</feature>
<dbReference type="Proteomes" id="UP000030765">
    <property type="component" value="Unassembled WGS sequence"/>
</dbReference>
<dbReference type="OMA" id="FNHPRIK"/>
<dbReference type="OrthoDB" id="8625101at2759"/>
<dbReference type="Pfam" id="PF13915">
    <property type="entry name" value="DUF4210"/>
    <property type="match status" value="1"/>
</dbReference>
<feature type="region of interest" description="Disordered" evidence="2">
    <location>
        <begin position="838"/>
        <end position="870"/>
    </location>
</feature>
<feature type="region of interest" description="Disordered" evidence="2">
    <location>
        <begin position="918"/>
        <end position="942"/>
    </location>
</feature>